<dbReference type="eggNOG" id="COG4771">
    <property type="taxonomic scope" value="Bacteria"/>
</dbReference>
<evidence type="ECO:0000256" key="6">
    <source>
        <dbReference type="ARBA" id="ARBA00023136"/>
    </source>
</evidence>
<keyword evidence="3 8" id="KW-1134">Transmembrane beta strand</keyword>
<evidence type="ECO:0000256" key="1">
    <source>
        <dbReference type="ARBA" id="ARBA00004571"/>
    </source>
</evidence>
<dbReference type="RefSeq" id="WP_008240765.1">
    <property type="nucleotide sequence ID" value="NZ_AJJU01000034.1"/>
</dbReference>
<evidence type="ECO:0000256" key="9">
    <source>
        <dbReference type="RuleBase" id="RU003357"/>
    </source>
</evidence>
<dbReference type="Gene3D" id="2.40.170.20">
    <property type="entry name" value="TonB-dependent receptor, beta-barrel domain"/>
    <property type="match status" value="1"/>
</dbReference>
<dbReference type="GO" id="GO:0009279">
    <property type="term" value="C:cell outer membrane"/>
    <property type="evidence" value="ECO:0007669"/>
    <property type="project" value="UniProtKB-SubCell"/>
</dbReference>
<keyword evidence="13" id="KW-1185">Reference proteome</keyword>
<evidence type="ECO:0000259" key="10">
    <source>
        <dbReference type="Pfam" id="PF00593"/>
    </source>
</evidence>
<organism evidence="12 13">
    <name type="scientific">Imtechella halotolerans K1</name>
    <dbReference type="NCBI Taxonomy" id="946077"/>
    <lineage>
        <taxon>Bacteria</taxon>
        <taxon>Pseudomonadati</taxon>
        <taxon>Bacteroidota</taxon>
        <taxon>Flavobacteriia</taxon>
        <taxon>Flavobacteriales</taxon>
        <taxon>Flavobacteriaceae</taxon>
        <taxon>Imtechella</taxon>
    </lineage>
</organism>
<comment type="caution">
    <text evidence="12">The sequence shown here is derived from an EMBL/GenBank/DDBJ whole genome shotgun (WGS) entry which is preliminary data.</text>
</comment>
<proteinExistence type="inferred from homology"/>
<keyword evidence="2 8" id="KW-0813">Transport</keyword>
<evidence type="ECO:0000313" key="12">
    <source>
        <dbReference type="EMBL" id="EID72743.1"/>
    </source>
</evidence>
<dbReference type="PROSITE" id="PS52016">
    <property type="entry name" value="TONB_DEPENDENT_REC_3"/>
    <property type="match status" value="1"/>
</dbReference>
<feature type="domain" description="TonB-dependent receptor plug" evidence="11">
    <location>
        <begin position="205"/>
        <end position="311"/>
    </location>
</feature>
<reference evidence="12 13" key="1">
    <citation type="journal article" date="2012" name="J. Bacteriol.">
        <title>Genome Sequence of the Halotolerant Bacterium Imtechella halotolerans K1T.</title>
        <authorList>
            <person name="Kumar S."/>
            <person name="Vikram S."/>
            <person name="Subramanian S."/>
            <person name="Raghava G.P."/>
            <person name="Pinnaka A.K."/>
        </authorList>
    </citation>
    <scope>NUCLEOTIDE SEQUENCE [LARGE SCALE GENOMIC DNA]</scope>
    <source>
        <strain evidence="12 13">K1</strain>
    </source>
</reference>
<dbReference type="Pfam" id="PF13715">
    <property type="entry name" value="CarbopepD_reg_2"/>
    <property type="match status" value="1"/>
</dbReference>
<gene>
    <name evidence="12" type="ORF">W5A_11459</name>
</gene>
<dbReference type="InterPro" id="IPR000531">
    <property type="entry name" value="Beta-barrel_TonB"/>
</dbReference>
<sequence>MRIFVVRNFFISLVILLSGVTYASQKIDPSEIQVAISKTHLEEILHEIEAQTQFTFAYNESIKASREVNISKGKQNLGTCLDIISKQLHLDFQFVGKQVFVKSSQSVKSNNQGFQVQGQIKDEQHIPLPGATVREKGTTNGTSTDFDGNFRLQVSSSNAIIEVTYIGYISQQIALQGTANVSIVMSLDSNELDEVMVVGYSTQKKANLTGAVSQVNEKDFESRPITNISSGLQGLLPGVTVTGAMGAPGSNQGTIRIRGIGTWGNATPLVVIDGVPGGNLNILNPSDIESISVLKDAASSSIYGVRGANGVILVTTKRGKSGAPTLTYDYYYGFQKPTALPKLLGSPEYMELQNEAQINVGRNPTYSQDEIELARAGTDINNYSNTNWIDEVYKKNAPQQNHNVTLNGGKDNSNYFMSYGFLDEGGLIVGDNYSAKRHNVRLKLSTTVFDKLDINSNIGYVDRNVIGSSAGMGPLSMALSMTPLAPVRNTAGGWGYIGGSSNPVATASDAGTDDFTSEEITGNIEAVLHISDNLKLKARYGLIKYNSRRNVFVKTINYYSAETGDLLWQTGFPNKITTSSYKGTYQTFIGTAEYEKILFDSHAIKLLLGASQEENISDDLSASRTNVVSSTTGNLNLGTENQLNGSSNSENALRSVFGRANYSYEDKYLAEVDFRYDGSSRFSGDVRWDLFSAASLGWVFTKENFLSNLGPLNFGKIRFSYGVQGNDRITDLAYMDILGPVSTMPIGDELTFGYRQTSVGNKLLTWESAKKTNLGLDLAFFNNRLNFSGDYFVNKTENILLRLPIPDVFGGPAYPYQNAGAVENKGWELQLGWKDQVRDFGYSLNFNLSDVKNQVTNLGGTDPTIGDRVRMEGQPLDAFYGLVVDRIAQVSDFTYEESTGVYTPNFPIIQGDPVQPGDLIYKDLNNDGEVDLMNDRKVIGSHIPRYTYGFSAAMNYKGLDFSFVIQGVGKASGLLTGNARHAFINNSALPQDVHLDRWTFENTDASYPRFTYLQTYNQRLSTFWLEDASYVRLKNIQIGYTLPVELSKKLRVNKLRAYVSADNLFTISDFFRGYDPESPVSGGGFYPQLKTVVLGLNVNLQ</sequence>
<keyword evidence="4 8" id="KW-0812">Transmembrane</keyword>
<evidence type="ECO:0000256" key="2">
    <source>
        <dbReference type="ARBA" id="ARBA00022448"/>
    </source>
</evidence>
<keyword evidence="7 8" id="KW-0998">Cell outer membrane</keyword>
<dbReference type="InterPro" id="IPR036942">
    <property type="entry name" value="Beta-barrel_TonB_sf"/>
</dbReference>
<dbReference type="OrthoDB" id="9768177at2"/>
<dbReference type="Gene3D" id="2.170.130.10">
    <property type="entry name" value="TonB-dependent receptor, plug domain"/>
    <property type="match status" value="1"/>
</dbReference>
<keyword evidence="12" id="KW-0675">Receptor</keyword>
<dbReference type="FunFam" id="2.170.130.10:FF:000003">
    <property type="entry name" value="SusC/RagA family TonB-linked outer membrane protein"/>
    <property type="match status" value="1"/>
</dbReference>
<dbReference type="SUPFAM" id="SSF49464">
    <property type="entry name" value="Carboxypeptidase regulatory domain-like"/>
    <property type="match status" value="1"/>
</dbReference>
<comment type="similarity">
    <text evidence="8 9">Belongs to the TonB-dependent receptor family.</text>
</comment>
<feature type="domain" description="TonB-dependent receptor-like beta-barrel" evidence="10">
    <location>
        <begin position="495"/>
        <end position="1064"/>
    </location>
</feature>
<dbReference type="SUPFAM" id="SSF56935">
    <property type="entry name" value="Porins"/>
    <property type="match status" value="1"/>
</dbReference>
<evidence type="ECO:0000256" key="8">
    <source>
        <dbReference type="PROSITE-ProRule" id="PRU01360"/>
    </source>
</evidence>
<evidence type="ECO:0000313" key="13">
    <source>
        <dbReference type="Proteomes" id="UP000005938"/>
    </source>
</evidence>
<evidence type="ECO:0000256" key="7">
    <source>
        <dbReference type="ARBA" id="ARBA00023237"/>
    </source>
</evidence>
<dbReference type="InterPro" id="IPR023997">
    <property type="entry name" value="TonB-dep_OMP_SusC/RagA_CS"/>
</dbReference>
<dbReference type="NCBIfam" id="TIGR04057">
    <property type="entry name" value="SusC_RagA_signa"/>
    <property type="match status" value="1"/>
</dbReference>
<name>I0W8M7_9FLAO</name>
<dbReference type="STRING" id="946077.W5A_11459"/>
<dbReference type="PATRIC" id="fig|946077.3.peg.2309"/>
<evidence type="ECO:0000256" key="3">
    <source>
        <dbReference type="ARBA" id="ARBA00022452"/>
    </source>
</evidence>
<dbReference type="InterPro" id="IPR012910">
    <property type="entry name" value="Plug_dom"/>
</dbReference>
<dbReference type="NCBIfam" id="TIGR04056">
    <property type="entry name" value="OMP_RagA_SusC"/>
    <property type="match status" value="1"/>
</dbReference>
<evidence type="ECO:0000256" key="4">
    <source>
        <dbReference type="ARBA" id="ARBA00022692"/>
    </source>
</evidence>
<evidence type="ECO:0000256" key="5">
    <source>
        <dbReference type="ARBA" id="ARBA00023077"/>
    </source>
</evidence>
<dbReference type="Pfam" id="PF07715">
    <property type="entry name" value="Plug"/>
    <property type="match status" value="1"/>
</dbReference>
<protein>
    <submittedName>
        <fullName evidence="12">TonB-dependent receptor plug</fullName>
    </submittedName>
</protein>
<evidence type="ECO:0000259" key="11">
    <source>
        <dbReference type="Pfam" id="PF07715"/>
    </source>
</evidence>
<dbReference type="Proteomes" id="UP000005938">
    <property type="component" value="Unassembled WGS sequence"/>
</dbReference>
<accession>I0W8M7</accession>
<keyword evidence="5 9" id="KW-0798">TonB box</keyword>
<comment type="subcellular location">
    <subcellularLocation>
        <location evidence="1 8">Cell outer membrane</location>
        <topology evidence="1 8">Multi-pass membrane protein</topology>
    </subcellularLocation>
</comment>
<dbReference type="InterPro" id="IPR039426">
    <property type="entry name" value="TonB-dep_rcpt-like"/>
</dbReference>
<dbReference type="InterPro" id="IPR008969">
    <property type="entry name" value="CarboxyPept-like_regulatory"/>
</dbReference>
<dbReference type="EMBL" id="AJJU01000034">
    <property type="protein sequence ID" value="EID72743.1"/>
    <property type="molecule type" value="Genomic_DNA"/>
</dbReference>
<dbReference type="AlphaFoldDB" id="I0W8M7"/>
<dbReference type="InterPro" id="IPR023996">
    <property type="entry name" value="TonB-dep_OMP_SusC/RagA"/>
</dbReference>
<keyword evidence="6 8" id="KW-0472">Membrane</keyword>
<dbReference type="InterPro" id="IPR037066">
    <property type="entry name" value="Plug_dom_sf"/>
</dbReference>
<dbReference type="Pfam" id="PF00593">
    <property type="entry name" value="TonB_dep_Rec_b-barrel"/>
    <property type="match status" value="1"/>
</dbReference>
<dbReference type="Gene3D" id="2.60.40.1120">
    <property type="entry name" value="Carboxypeptidase-like, regulatory domain"/>
    <property type="match status" value="1"/>
</dbReference>